<evidence type="ECO:0008006" key="3">
    <source>
        <dbReference type="Google" id="ProtNLM"/>
    </source>
</evidence>
<dbReference type="RefSeq" id="WP_343775026.1">
    <property type="nucleotide sequence ID" value="NZ_BAAADV010000007.1"/>
</dbReference>
<keyword evidence="2" id="KW-1185">Reference proteome</keyword>
<organism evidence="1 2">
    <name type="scientific">Natronoarchaeum mannanilyticum</name>
    <dbReference type="NCBI Taxonomy" id="926360"/>
    <lineage>
        <taxon>Archaea</taxon>
        <taxon>Methanobacteriati</taxon>
        <taxon>Methanobacteriota</taxon>
        <taxon>Stenosarchaea group</taxon>
        <taxon>Halobacteria</taxon>
        <taxon>Halobacteriales</taxon>
        <taxon>Natronoarchaeaceae</taxon>
    </lineage>
</organism>
<sequence length="60" mass="6542">MTECTYCGSDVYAHDPLFLESAADGDREQAGQFCNYACLSAHIDEENLTEDAACAFDPTD</sequence>
<evidence type="ECO:0000313" key="1">
    <source>
        <dbReference type="EMBL" id="GAA0680156.1"/>
    </source>
</evidence>
<protein>
    <recommendedName>
        <fullName evidence="3">MYM-type domain-containing protein</fullName>
    </recommendedName>
</protein>
<reference evidence="1 2" key="1">
    <citation type="journal article" date="2019" name="Int. J. Syst. Evol. Microbiol.">
        <title>The Global Catalogue of Microorganisms (GCM) 10K type strain sequencing project: providing services to taxonomists for standard genome sequencing and annotation.</title>
        <authorList>
            <consortium name="The Broad Institute Genomics Platform"/>
            <consortium name="The Broad Institute Genome Sequencing Center for Infectious Disease"/>
            <person name="Wu L."/>
            <person name="Ma J."/>
        </authorList>
    </citation>
    <scope>NUCLEOTIDE SEQUENCE [LARGE SCALE GENOMIC DNA]</scope>
    <source>
        <strain evidence="1 2">JCM 16328</strain>
    </source>
</reference>
<dbReference type="AlphaFoldDB" id="A0AAV3TCP6"/>
<dbReference type="EMBL" id="BAAADV010000007">
    <property type="protein sequence ID" value="GAA0680156.1"/>
    <property type="molecule type" value="Genomic_DNA"/>
</dbReference>
<evidence type="ECO:0000313" key="2">
    <source>
        <dbReference type="Proteomes" id="UP001500420"/>
    </source>
</evidence>
<accession>A0AAV3TCP6</accession>
<comment type="caution">
    <text evidence="1">The sequence shown here is derived from an EMBL/GenBank/DDBJ whole genome shotgun (WGS) entry which is preliminary data.</text>
</comment>
<gene>
    <name evidence="1" type="ORF">GCM10009020_31140</name>
</gene>
<proteinExistence type="predicted"/>
<dbReference type="Proteomes" id="UP001500420">
    <property type="component" value="Unassembled WGS sequence"/>
</dbReference>
<name>A0AAV3TCP6_9EURY</name>